<proteinExistence type="predicted"/>
<reference evidence="1" key="1">
    <citation type="submission" date="2016-12" db="EMBL/GenBank/DDBJ databases">
        <title>Whole genome sequencing of Sphingomonas koreensis.</title>
        <authorList>
            <person name="Conlan S."/>
            <person name="Thomas P.J."/>
            <person name="Mullikin J."/>
            <person name="Palmore T.N."/>
            <person name="Frank K.M."/>
            <person name="Segre J.A."/>
        </authorList>
    </citation>
    <scope>NUCLEOTIDE SEQUENCE</scope>
    <source>
        <strain evidence="1">ABOJV</strain>
    </source>
</reference>
<protein>
    <submittedName>
        <fullName evidence="1">Uncharacterized protein</fullName>
    </submittedName>
</protein>
<dbReference type="STRING" id="93064.BRX40_10905"/>
<accession>A0A1L6JAD6</accession>
<keyword evidence="3" id="KW-1185">Reference proteome</keyword>
<dbReference type="Proteomes" id="UP000185161">
    <property type="component" value="Chromosome"/>
</dbReference>
<dbReference type="Proteomes" id="UP000286681">
    <property type="component" value="Unassembled WGS sequence"/>
</dbReference>
<gene>
    <name evidence="1" type="ORF">BRX40_10905</name>
    <name evidence="2" type="ORF">CA257_08600</name>
</gene>
<evidence type="ECO:0000313" key="4">
    <source>
        <dbReference type="Proteomes" id="UP000286681"/>
    </source>
</evidence>
<reference evidence="3" key="2">
    <citation type="submission" date="2016-12" db="EMBL/GenBank/DDBJ databases">
        <title>Whole genome sequencing of Sphingomonas sp. ABOJV.</title>
        <authorList>
            <person name="Conlan S."/>
            <person name="Thomas P.J."/>
            <person name="Mullikin J."/>
            <person name="Palmore T.N."/>
            <person name="Frank K.M."/>
            <person name="Segre J.A."/>
        </authorList>
    </citation>
    <scope>NUCLEOTIDE SEQUENCE [LARGE SCALE GENOMIC DNA]</scope>
    <source>
        <strain evidence="3">ABOJV</strain>
    </source>
</reference>
<reference evidence="2 4" key="3">
    <citation type="submission" date="2018-07" db="EMBL/GenBank/DDBJ databases">
        <title>Genomic and Epidemiologic Investigation of an Indolent Hospital Outbreak.</title>
        <authorList>
            <person name="Johnson R.C."/>
            <person name="Deming C."/>
            <person name="Conlan S."/>
            <person name="Zellmer C.J."/>
            <person name="Michelin A.V."/>
            <person name="Lee-Lin S."/>
            <person name="Thomas P.J."/>
            <person name="Park M."/>
            <person name="Weingarten R.A."/>
            <person name="Less J."/>
            <person name="Dekker J.P."/>
            <person name="Frank K.M."/>
            <person name="Musser K.A."/>
            <person name="Mcquiston J.R."/>
            <person name="Henderson D.K."/>
            <person name="Lau A.F."/>
            <person name="Palmore T.N."/>
            <person name="Segre J.A."/>
        </authorList>
    </citation>
    <scope>NUCLEOTIDE SEQUENCE [LARGE SCALE GENOMIC DNA]</scope>
    <source>
        <strain evidence="2 4">SK-NIH.Env10_0317</strain>
    </source>
</reference>
<dbReference type="KEGG" id="skr:BRX40_10905"/>
<sequence length="193" mass="19244">MGAIAGAAHVAAAFVSAIAGQTQQESPAAAPPAQLASIAAPRIAASTIVDIEIMEPLSSKTAKMDATFPIRVAVPVVVDGRELIPAGTAGMGQVIHAAKSGGGGRAGELLLAARYLELNGVRIPLRRFKLGASGAQKADEAFAVGVVVPFGQLLVKGKEIEFPAGTRANAIVAADTELSGQPPGVGGPAPSNP</sequence>
<evidence type="ECO:0000313" key="3">
    <source>
        <dbReference type="Proteomes" id="UP000185161"/>
    </source>
</evidence>
<name>A0A1L6JAD6_9SPHN</name>
<evidence type="ECO:0000313" key="2">
    <source>
        <dbReference type="EMBL" id="RSV04119.1"/>
    </source>
</evidence>
<organism evidence="1 3">
    <name type="scientific">Sphingomonas koreensis</name>
    <dbReference type="NCBI Taxonomy" id="93064"/>
    <lineage>
        <taxon>Bacteria</taxon>
        <taxon>Pseudomonadati</taxon>
        <taxon>Pseudomonadota</taxon>
        <taxon>Alphaproteobacteria</taxon>
        <taxon>Sphingomonadales</taxon>
        <taxon>Sphingomonadaceae</taxon>
        <taxon>Sphingomonas</taxon>
    </lineage>
</organism>
<evidence type="ECO:0000313" key="1">
    <source>
        <dbReference type="EMBL" id="APR52863.1"/>
    </source>
</evidence>
<dbReference type="EMBL" id="QQWO01000006">
    <property type="protein sequence ID" value="RSV04119.1"/>
    <property type="molecule type" value="Genomic_DNA"/>
</dbReference>
<dbReference type="EMBL" id="CP018820">
    <property type="protein sequence ID" value="APR52863.1"/>
    <property type="molecule type" value="Genomic_DNA"/>
</dbReference>
<dbReference type="AlphaFoldDB" id="A0A1L6JAD6"/>